<sequence length="519" mass="56859">MSTSLPASGSSEALSLARTYKKSDAQAQSHPSYHFPQHSYKTSRRPRMNFNAYDLLGLHNPDKAGLSCVGHARSQGRRCMNPIARDNFQTAKRYLAHVPALVGDRNQLHRQLLTIAGLTLCRQYHRGQAESIAARWHATIERHIEQQGNQIDDNSSTISRASSQAAIRNLASEHLSNTSTISSQRAVFPQPQRVHMNEYLADFERLRNSITPMPYPAHPLVTTGPVNVQVNIGQERASNNTIGIDANSALQTPPSTAPREKQSRGRPPPSPSPSPSPHASSAGRSSARPRTPESAQSSSAARSIASNSARGASLSPSYLDDTPSRGSSSLTAASRASTVTLGRSDRDSGSDTLEEDHWTEVGSLLSDTDSDSEDDVPLTPASTRRSISPAPTAATPQRTVQPQPLQSWQASWQEYEAQWRSLSSATTPLTQDNIPWPVRSGRVEEVTTLQVQDFFSQGPPNNVIENDDDFCRLLRRQRLRWQGSRIIERFCAGQQRANDNTLRAANTVQLAINELVGLS</sequence>
<feature type="compositionally biased region" description="Basic and acidic residues" evidence="1">
    <location>
        <begin position="343"/>
        <end position="359"/>
    </location>
</feature>
<dbReference type="Proteomes" id="UP000799441">
    <property type="component" value="Unassembled WGS sequence"/>
</dbReference>
<dbReference type="OrthoDB" id="8062037at2759"/>
<feature type="compositionally biased region" description="Low complexity" evidence="1">
    <location>
        <begin position="277"/>
        <end position="313"/>
    </location>
</feature>
<feature type="compositionally biased region" description="Pro residues" evidence="1">
    <location>
        <begin position="266"/>
        <end position="276"/>
    </location>
</feature>
<dbReference type="EMBL" id="MU003768">
    <property type="protein sequence ID" value="KAF2725277.1"/>
    <property type="molecule type" value="Genomic_DNA"/>
</dbReference>
<proteinExistence type="predicted"/>
<feature type="region of interest" description="Disordered" evidence="1">
    <location>
        <begin position="17"/>
        <end position="42"/>
    </location>
</feature>
<name>A0A9P4UR63_9PEZI</name>
<accession>A0A9P4UR63</accession>
<organism evidence="2 3">
    <name type="scientific">Polychaeton citri CBS 116435</name>
    <dbReference type="NCBI Taxonomy" id="1314669"/>
    <lineage>
        <taxon>Eukaryota</taxon>
        <taxon>Fungi</taxon>
        <taxon>Dikarya</taxon>
        <taxon>Ascomycota</taxon>
        <taxon>Pezizomycotina</taxon>
        <taxon>Dothideomycetes</taxon>
        <taxon>Dothideomycetidae</taxon>
        <taxon>Capnodiales</taxon>
        <taxon>Capnodiaceae</taxon>
        <taxon>Polychaeton</taxon>
    </lineage>
</organism>
<evidence type="ECO:0000313" key="2">
    <source>
        <dbReference type="EMBL" id="KAF2725277.1"/>
    </source>
</evidence>
<feature type="compositionally biased region" description="Polar residues" evidence="1">
    <location>
        <begin position="394"/>
        <end position="407"/>
    </location>
</feature>
<keyword evidence="3" id="KW-1185">Reference proteome</keyword>
<feature type="compositionally biased region" description="Polar residues" evidence="1">
    <location>
        <begin position="238"/>
        <end position="254"/>
    </location>
</feature>
<reference evidence="2" key="1">
    <citation type="journal article" date="2020" name="Stud. Mycol.">
        <title>101 Dothideomycetes genomes: a test case for predicting lifestyles and emergence of pathogens.</title>
        <authorList>
            <person name="Haridas S."/>
            <person name="Albert R."/>
            <person name="Binder M."/>
            <person name="Bloem J."/>
            <person name="Labutti K."/>
            <person name="Salamov A."/>
            <person name="Andreopoulos B."/>
            <person name="Baker S."/>
            <person name="Barry K."/>
            <person name="Bills G."/>
            <person name="Bluhm B."/>
            <person name="Cannon C."/>
            <person name="Castanera R."/>
            <person name="Culley D."/>
            <person name="Daum C."/>
            <person name="Ezra D."/>
            <person name="Gonzalez J."/>
            <person name="Henrissat B."/>
            <person name="Kuo A."/>
            <person name="Liang C."/>
            <person name="Lipzen A."/>
            <person name="Lutzoni F."/>
            <person name="Magnuson J."/>
            <person name="Mondo S."/>
            <person name="Nolan M."/>
            <person name="Ohm R."/>
            <person name="Pangilinan J."/>
            <person name="Park H.-J."/>
            <person name="Ramirez L."/>
            <person name="Alfaro M."/>
            <person name="Sun H."/>
            <person name="Tritt A."/>
            <person name="Yoshinaga Y."/>
            <person name="Zwiers L.-H."/>
            <person name="Turgeon B."/>
            <person name="Goodwin S."/>
            <person name="Spatafora J."/>
            <person name="Crous P."/>
            <person name="Grigoriev I."/>
        </authorList>
    </citation>
    <scope>NUCLEOTIDE SEQUENCE</scope>
    <source>
        <strain evidence="2">CBS 116435</strain>
    </source>
</reference>
<protein>
    <submittedName>
        <fullName evidence="2">Uncharacterized protein</fullName>
    </submittedName>
</protein>
<dbReference type="AlphaFoldDB" id="A0A9P4UR63"/>
<evidence type="ECO:0000313" key="3">
    <source>
        <dbReference type="Proteomes" id="UP000799441"/>
    </source>
</evidence>
<evidence type="ECO:0000256" key="1">
    <source>
        <dbReference type="SAM" id="MobiDB-lite"/>
    </source>
</evidence>
<comment type="caution">
    <text evidence="2">The sequence shown here is derived from an EMBL/GenBank/DDBJ whole genome shotgun (WGS) entry which is preliminary data.</text>
</comment>
<feature type="compositionally biased region" description="Low complexity" evidence="1">
    <location>
        <begin position="324"/>
        <end position="341"/>
    </location>
</feature>
<gene>
    <name evidence="2" type="ORF">K431DRAFT_281230</name>
</gene>
<feature type="region of interest" description="Disordered" evidence="1">
    <location>
        <begin position="238"/>
        <end position="407"/>
    </location>
</feature>